<accession>B6XW97</accession>
<dbReference type="PANTHER" id="PTHR30146:SF109">
    <property type="entry name" value="HTH-TYPE TRANSCRIPTIONAL REGULATOR GALS"/>
    <property type="match status" value="1"/>
</dbReference>
<dbReference type="Pfam" id="PF00356">
    <property type="entry name" value="LacI"/>
    <property type="match status" value="1"/>
</dbReference>
<protein>
    <submittedName>
        <fullName evidence="5">Transcriptional regulator, LacI family</fullName>
    </submittedName>
</protein>
<dbReference type="GO" id="GO:0003700">
    <property type="term" value="F:DNA-binding transcription factor activity"/>
    <property type="evidence" value="ECO:0007669"/>
    <property type="project" value="TreeGrafter"/>
</dbReference>
<proteinExistence type="predicted"/>
<dbReference type="AlphaFoldDB" id="B6XW97"/>
<evidence type="ECO:0000259" key="4">
    <source>
        <dbReference type="PROSITE" id="PS50932"/>
    </source>
</evidence>
<dbReference type="CDD" id="cd01392">
    <property type="entry name" value="HTH_LacI"/>
    <property type="match status" value="1"/>
</dbReference>
<dbReference type="PROSITE" id="PS50932">
    <property type="entry name" value="HTH_LACI_2"/>
    <property type="match status" value="1"/>
</dbReference>
<evidence type="ECO:0000313" key="5">
    <source>
        <dbReference type="EMBL" id="EEB21122.1"/>
    </source>
</evidence>
<sequence length="78" mass="8518">MQGVRMQANIEDVAQLAGVSIATVSRTFKHPDVVAKKTRDKVLAAANELNFSISHSATVFQAGRTYRIALLLNDRFAS</sequence>
<reference evidence="5 6" key="1">
    <citation type="submission" date="2008-10" db="EMBL/GenBank/DDBJ databases">
        <title>Draft genome sequence of Bifidobacterium catenulatum (DSM 16992).</title>
        <authorList>
            <person name="Sudarsanam P."/>
            <person name="Ley R."/>
            <person name="Guruge J."/>
            <person name="Turnbaugh P.J."/>
            <person name="Mahowald M."/>
            <person name="Liep D."/>
            <person name="Gordon J."/>
        </authorList>
    </citation>
    <scope>NUCLEOTIDE SEQUENCE [LARGE SCALE GENOMIC DNA]</scope>
    <source>
        <strain evidence="5 6">DSM 16992</strain>
    </source>
</reference>
<dbReference type="PANTHER" id="PTHR30146">
    <property type="entry name" value="LACI-RELATED TRANSCRIPTIONAL REPRESSOR"/>
    <property type="match status" value="1"/>
</dbReference>
<dbReference type="eggNOG" id="COG1609">
    <property type="taxonomic scope" value="Bacteria"/>
</dbReference>
<keyword evidence="3" id="KW-0804">Transcription</keyword>
<name>B6XW97_9BIFI</name>
<keyword evidence="2" id="KW-0238">DNA-binding</keyword>
<dbReference type="SUPFAM" id="SSF47413">
    <property type="entry name" value="lambda repressor-like DNA-binding domains"/>
    <property type="match status" value="1"/>
</dbReference>
<dbReference type="GO" id="GO:0000976">
    <property type="term" value="F:transcription cis-regulatory region binding"/>
    <property type="evidence" value="ECO:0007669"/>
    <property type="project" value="TreeGrafter"/>
</dbReference>
<keyword evidence="1" id="KW-0805">Transcription regulation</keyword>
<gene>
    <name evidence="5" type="ORF">BIFCAT_01487</name>
</gene>
<reference evidence="5 6" key="2">
    <citation type="submission" date="2008-10" db="EMBL/GenBank/DDBJ databases">
        <authorList>
            <person name="Fulton L."/>
            <person name="Clifton S."/>
            <person name="Fulton B."/>
            <person name="Xu J."/>
            <person name="Minx P."/>
            <person name="Pepin K.H."/>
            <person name="Johnson M."/>
            <person name="Bhonagiri V."/>
            <person name="Nash W.E."/>
            <person name="Mardis E.R."/>
            <person name="Wilson R.K."/>
        </authorList>
    </citation>
    <scope>NUCLEOTIDE SEQUENCE [LARGE SCALE GENOMIC DNA]</scope>
    <source>
        <strain evidence="5 6">DSM 16992</strain>
    </source>
</reference>
<evidence type="ECO:0000256" key="1">
    <source>
        <dbReference type="ARBA" id="ARBA00023015"/>
    </source>
</evidence>
<comment type="caution">
    <text evidence="5">The sequence shown here is derived from an EMBL/GenBank/DDBJ whole genome shotgun (WGS) entry which is preliminary data.</text>
</comment>
<dbReference type="EMBL" id="ABXY01000021">
    <property type="protein sequence ID" value="EEB21122.1"/>
    <property type="molecule type" value="Genomic_DNA"/>
</dbReference>
<evidence type="ECO:0000313" key="6">
    <source>
        <dbReference type="Proteomes" id="UP000003882"/>
    </source>
</evidence>
<dbReference type="Proteomes" id="UP000003882">
    <property type="component" value="Unassembled WGS sequence"/>
</dbReference>
<dbReference type="Gene3D" id="1.10.260.40">
    <property type="entry name" value="lambda repressor-like DNA-binding domains"/>
    <property type="match status" value="1"/>
</dbReference>
<organism evidence="5 6">
    <name type="scientific">Bifidobacterium catenulatum DSM 16992 = JCM 1194 = LMG 11043</name>
    <dbReference type="NCBI Taxonomy" id="566552"/>
    <lineage>
        <taxon>Bacteria</taxon>
        <taxon>Bacillati</taxon>
        <taxon>Actinomycetota</taxon>
        <taxon>Actinomycetes</taxon>
        <taxon>Bifidobacteriales</taxon>
        <taxon>Bifidobacteriaceae</taxon>
        <taxon>Bifidobacterium</taxon>
    </lineage>
</organism>
<dbReference type="InterPro" id="IPR000843">
    <property type="entry name" value="HTH_LacI"/>
</dbReference>
<evidence type="ECO:0000256" key="2">
    <source>
        <dbReference type="ARBA" id="ARBA00023125"/>
    </source>
</evidence>
<dbReference type="SMART" id="SM00354">
    <property type="entry name" value="HTH_LACI"/>
    <property type="match status" value="1"/>
</dbReference>
<feature type="domain" description="HTH lacI-type" evidence="4">
    <location>
        <begin position="8"/>
        <end position="62"/>
    </location>
</feature>
<dbReference type="InterPro" id="IPR010982">
    <property type="entry name" value="Lambda_DNA-bd_dom_sf"/>
</dbReference>
<evidence type="ECO:0000256" key="3">
    <source>
        <dbReference type="ARBA" id="ARBA00023163"/>
    </source>
</evidence>